<keyword evidence="1" id="KW-0732">Signal</keyword>
<accession>A0ABU9E6R3</accession>
<gene>
    <name evidence="3" type="ORF">WI372_05475</name>
</gene>
<proteinExistence type="predicted"/>
<feature type="domain" description="Alginate export" evidence="2">
    <location>
        <begin position="33"/>
        <end position="322"/>
    </location>
</feature>
<dbReference type="Pfam" id="PF13372">
    <property type="entry name" value="Alginate_exp"/>
    <property type="match status" value="1"/>
</dbReference>
<organism evidence="3 4">
    <name type="scientific">Gaopeijia maritima</name>
    <dbReference type="NCBI Taxonomy" id="3119007"/>
    <lineage>
        <taxon>Bacteria</taxon>
        <taxon>Pseudomonadati</taxon>
        <taxon>Gemmatimonadota</taxon>
        <taxon>Longimicrobiia</taxon>
        <taxon>Gaopeijiales</taxon>
        <taxon>Gaopeijiaceae</taxon>
        <taxon>Gaopeijia</taxon>
    </lineage>
</organism>
<protein>
    <submittedName>
        <fullName evidence="3">Alginate export family protein</fullName>
    </submittedName>
</protein>
<feature type="signal peptide" evidence="1">
    <location>
        <begin position="1"/>
        <end position="24"/>
    </location>
</feature>
<comment type="caution">
    <text evidence="3">The sequence shown here is derived from an EMBL/GenBank/DDBJ whole genome shotgun (WGS) entry which is preliminary data.</text>
</comment>
<evidence type="ECO:0000259" key="2">
    <source>
        <dbReference type="Pfam" id="PF13372"/>
    </source>
</evidence>
<feature type="chain" id="PRO_5047339059" evidence="1">
    <location>
        <begin position="25"/>
        <end position="384"/>
    </location>
</feature>
<dbReference type="SUPFAM" id="SSF56935">
    <property type="entry name" value="Porins"/>
    <property type="match status" value="1"/>
</dbReference>
<name>A0ABU9E6R3_9BACT</name>
<dbReference type="EMBL" id="JBBHLI010000002">
    <property type="protein sequence ID" value="MEK9500418.1"/>
    <property type="molecule type" value="Genomic_DNA"/>
</dbReference>
<evidence type="ECO:0000313" key="3">
    <source>
        <dbReference type="EMBL" id="MEK9500418.1"/>
    </source>
</evidence>
<sequence>MKRRGWWAAAAGCLLLATPFAASAQSWSAQVRPRFETRIIDGDTDSFTAMRTRVGVEWAFDLPGTLFVQLQDVRRWGTAPGDGSADLFDLHQGWVEFGHRGVSPVWIRAGRQEMNFGTRRLIAAPPWSHVSRSFDAGRAALRVSERTTFDVFFAQIAEERSFSGLWLETSNERMERGAAYALLQNDGASDGRRQTTLGAEALVRFGPARLQLEGALQTTEGVSDGAWFGAVRYTVPLAREGGLVSAGVDALSGAAPDADRRPFDRLYGLAHTYYGYADIFSDLDGSTGGRGLVDWIARGVWPLPDGWSLQLDLHHFRVAEGADLESAHLGNELDLSTRWQNGEGVSVLGGLSLFDDGEGRAELGQPDLGQIFGYLQVDVALQGR</sequence>
<dbReference type="InterPro" id="IPR025388">
    <property type="entry name" value="Alginate_export_dom"/>
</dbReference>
<dbReference type="RefSeq" id="WP_405284767.1">
    <property type="nucleotide sequence ID" value="NZ_CP144380.1"/>
</dbReference>
<reference evidence="3 4" key="1">
    <citation type="submission" date="2024-02" db="EMBL/GenBank/DDBJ databases">
        <title>A novel Gemmatimonadota bacterium.</title>
        <authorList>
            <person name="Du Z.-J."/>
            <person name="Ye Y.-Q."/>
        </authorList>
    </citation>
    <scope>NUCLEOTIDE SEQUENCE [LARGE SCALE GENOMIC DNA]</scope>
    <source>
        <strain evidence="3 4">DH-20</strain>
    </source>
</reference>
<evidence type="ECO:0000256" key="1">
    <source>
        <dbReference type="SAM" id="SignalP"/>
    </source>
</evidence>
<keyword evidence="4" id="KW-1185">Reference proteome</keyword>
<evidence type="ECO:0000313" key="4">
    <source>
        <dbReference type="Proteomes" id="UP001484239"/>
    </source>
</evidence>
<dbReference type="Proteomes" id="UP001484239">
    <property type="component" value="Unassembled WGS sequence"/>
</dbReference>